<organism evidence="2 3">
    <name type="scientific">Umbra pygmaea</name>
    <name type="common">Eastern mudminnow</name>
    <dbReference type="NCBI Taxonomy" id="75934"/>
    <lineage>
        <taxon>Eukaryota</taxon>
        <taxon>Metazoa</taxon>
        <taxon>Chordata</taxon>
        <taxon>Craniata</taxon>
        <taxon>Vertebrata</taxon>
        <taxon>Euteleostomi</taxon>
        <taxon>Actinopterygii</taxon>
        <taxon>Neopterygii</taxon>
        <taxon>Teleostei</taxon>
        <taxon>Protacanthopterygii</taxon>
        <taxon>Esociformes</taxon>
        <taxon>Umbridae</taxon>
        <taxon>Umbra</taxon>
    </lineage>
</organism>
<evidence type="ECO:0000313" key="2">
    <source>
        <dbReference type="EMBL" id="KAL0964208.1"/>
    </source>
</evidence>
<proteinExistence type="predicted"/>
<evidence type="ECO:0000313" key="3">
    <source>
        <dbReference type="Proteomes" id="UP001557470"/>
    </source>
</evidence>
<evidence type="ECO:0000256" key="1">
    <source>
        <dbReference type="SAM" id="MobiDB-lite"/>
    </source>
</evidence>
<gene>
    <name evidence="2" type="ORF">UPYG_G00320760</name>
</gene>
<accession>A0ABD0W4Q9</accession>
<dbReference type="AlphaFoldDB" id="A0ABD0W4Q9"/>
<comment type="caution">
    <text evidence="2">The sequence shown here is derived from an EMBL/GenBank/DDBJ whole genome shotgun (WGS) entry which is preliminary data.</text>
</comment>
<dbReference type="EMBL" id="JAGEUA010000010">
    <property type="protein sequence ID" value="KAL0964208.1"/>
    <property type="molecule type" value="Genomic_DNA"/>
</dbReference>
<feature type="region of interest" description="Disordered" evidence="1">
    <location>
        <begin position="1"/>
        <end position="47"/>
    </location>
</feature>
<dbReference type="Proteomes" id="UP001557470">
    <property type="component" value="Unassembled WGS sequence"/>
</dbReference>
<name>A0ABD0W4Q9_UMBPY</name>
<protein>
    <submittedName>
        <fullName evidence="2">Uncharacterized protein</fullName>
    </submittedName>
</protein>
<keyword evidence="3" id="KW-1185">Reference proteome</keyword>
<reference evidence="2 3" key="1">
    <citation type="submission" date="2024-06" db="EMBL/GenBank/DDBJ databases">
        <authorList>
            <person name="Pan Q."/>
            <person name="Wen M."/>
            <person name="Jouanno E."/>
            <person name="Zahm M."/>
            <person name="Klopp C."/>
            <person name="Cabau C."/>
            <person name="Louis A."/>
            <person name="Berthelot C."/>
            <person name="Parey E."/>
            <person name="Roest Crollius H."/>
            <person name="Montfort J."/>
            <person name="Robinson-Rechavi M."/>
            <person name="Bouchez O."/>
            <person name="Lampietro C."/>
            <person name="Lopez Roques C."/>
            <person name="Donnadieu C."/>
            <person name="Postlethwait J."/>
            <person name="Bobe J."/>
            <person name="Verreycken H."/>
            <person name="Guiguen Y."/>
        </authorList>
    </citation>
    <scope>NUCLEOTIDE SEQUENCE [LARGE SCALE GENOMIC DNA]</scope>
    <source>
        <strain evidence="2">Up_M1</strain>
        <tissue evidence="2">Testis</tissue>
    </source>
</reference>
<sequence>MKKPTGGHSEGPSKKKSKNLAHGPPEMATVEHVTQKSTTEPTLPPPPICTFPLMKTLPADQQQCQTQPCSNRLHYYKTLRVMI</sequence>